<evidence type="ECO:0000313" key="1">
    <source>
        <dbReference type="EMBL" id="VDN17064.1"/>
    </source>
</evidence>
<proteinExistence type="predicted"/>
<dbReference type="Proteomes" id="UP000271098">
    <property type="component" value="Unassembled WGS sequence"/>
</dbReference>
<organism evidence="3">
    <name type="scientific">Gongylonema pulchrum</name>
    <dbReference type="NCBI Taxonomy" id="637853"/>
    <lineage>
        <taxon>Eukaryota</taxon>
        <taxon>Metazoa</taxon>
        <taxon>Ecdysozoa</taxon>
        <taxon>Nematoda</taxon>
        <taxon>Chromadorea</taxon>
        <taxon>Rhabditida</taxon>
        <taxon>Spirurina</taxon>
        <taxon>Spiruromorpha</taxon>
        <taxon>Spiruroidea</taxon>
        <taxon>Gongylonematidae</taxon>
        <taxon>Gongylonema</taxon>
    </lineage>
</organism>
<name>A0A183DN66_9BILA</name>
<dbReference type="OrthoDB" id="8067420at2759"/>
<gene>
    <name evidence="1" type="ORF">GPUH_LOCUS10157</name>
</gene>
<evidence type="ECO:0000313" key="3">
    <source>
        <dbReference type="WBParaSite" id="GPUH_0001017001-mRNA-1"/>
    </source>
</evidence>
<reference evidence="1 2" key="2">
    <citation type="submission" date="2018-11" db="EMBL/GenBank/DDBJ databases">
        <authorList>
            <consortium name="Pathogen Informatics"/>
        </authorList>
    </citation>
    <scope>NUCLEOTIDE SEQUENCE [LARGE SCALE GENOMIC DNA]</scope>
</reference>
<protein>
    <submittedName>
        <fullName evidence="3">Reverse transcriptase domain-containing protein</fullName>
    </submittedName>
</protein>
<evidence type="ECO:0000313" key="2">
    <source>
        <dbReference type="Proteomes" id="UP000271098"/>
    </source>
</evidence>
<dbReference type="WBParaSite" id="GPUH_0001017001-mRNA-1">
    <property type="protein sequence ID" value="GPUH_0001017001-mRNA-1"/>
    <property type="gene ID" value="GPUH_0001017001"/>
</dbReference>
<reference evidence="3" key="1">
    <citation type="submission" date="2016-06" db="UniProtKB">
        <authorList>
            <consortium name="WormBaseParasite"/>
        </authorList>
    </citation>
    <scope>IDENTIFICATION</scope>
</reference>
<keyword evidence="2" id="KW-1185">Reference proteome</keyword>
<dbReference type="EMBL" id="UYRT01077864">
    <property type="protein sequence ID" value="VDN17064.1"/>
    <property type="molecule type" value="Genomic_DNA"/>
</dbReference>
<sequence length="225" mass="25071">MRSNASPDNAELTLSFMEYRLLCNSPGIHLHLFRYTDDIIVNCASFAEIASNIYGFSLQTPPLTPDKGLNTIKGVMVISNNARGDEDGSAAIRRAKEICRLIKSLPEAQKIPIYAAVNSYESGRFPSGYIFKLEQGVPMGSNASPDIADLTLSFMEYRFLCNNPWIHLHLFRYIDDIIVNCANFAEIANSDVDQMLQEGVIISQLLRYAFIFTLPEGSIDGLYGL</sequence>
<accession>A0A183DN66</accession>
<dbReference type="AlphaFoldDB" id="A0A183DN66"/>